<dbReference type="RefSeq" id="WP_409545894.1">
    <property type="nucleotide sequence ID" value="NZ_JBKBDD010000023.1"/>
</dbReference>
<evidence type="ECO:0000313" key="3">
    <source>
        <dbReference type="Proteomes" id="UP001635816"/>
    </source>
</evidence>
<evidence type="ECO:0000313" key="2">
    <source>
        <dbReference type="EMBL" id="MFN6548381.1"/>
    </source>
</evidence>
<dbReference type="EMBL" id="JBKBDD010000023">
    <property type="protein sequence ID" value="MFN6548381.1"/>
    <property type="molecule type" value="Genomic_DNA"/>
</dbReference>
<feature type="region of interest" description="Disordered" evidence="1">
    <location>
        <begin position="299"/>
        <end position="328"/>
    </location>
</feature>
<sequence length="328" mass="36205">MSNRRRDWTAYGMPQIASRLGRLSLGFIETTPSPGAGTDDSREMLTGESPTLYWASKATVDVAIGLAANGVPNHSFAELLRSSDIASCGLMCFEKPLGSAGWKASSGEEVTVPWDAVMWGPITDTRFEQLEDRPIYIALLSRMAQHRDLLHPDERQVPLQKLDVLITTSNHPLSEGSEHWTEGTEGEVDESMSTVLNTTTALLTSVLLTAGQPRITAQRVVGIDEGVVAARRTRKEDKHIEPEVVLIDVLRPPGASGDQRSTAKRKDFDHRWWVRGHWKMQPYGPGRLLRKIIYIEPHTAGPDDKPLSKRPRVNVIRTAGPPPPAGDN</sequence>
<organism evidence="2 3">
    <name type="scientific">Mycolicibacterium nivoides</name>
    <dbReference type="NCBI Taxonomy" id="2487344"/>
    <lineage>
        <taxon>Bacteria</taxon>
        <taxon>Bacillati</taxon>
        <taxon>Actinomycetota</taxon>
        <taxon>Actinomycetes</taxon>
        <taxon>Mycobacteriales</taxon>
        <taxon>Mycobacteriaceae</taxon>
        <taxon>Mycolicibacterium</taxon>
    </lineage>
</organism>
<protein>
    <submittedName>
        <fullName evidence="2">Uncharacterized protein</fullName>
    </submittedName>
</protein>
<comment type="caution">
    <text evidence="2">The sequence shown here is derived from an EMBL/GenBank/DDBJ whole genome shotgun (WGS) entry which is preliminary data.</text>
</comment>
<dbReference type="InterPro" id="IPR058915">
    <property type="entry name" value="AcrVA2-like"/>
</dbReference>
<proteinExistence type="predicted"/>
<accession>A0ABW9LP32</accession>
<evidence type="ECO:0000256" key="1">
    <source>
        <dbReference type="SAM" id="MobiDB-lite"/>
    </source>
</evidence>
<dbReference type="Pfam" id="PF26125">
    <property type="entry name" value="AcrVA2-like"/>
    <property type="match status" value="1"/>
</dbReference>
<name>A0ABW9LP32_9MYCO</name>
<dbReference type="Proteomes" id="UP001635816">
    <property type="component" value="Unassembled WGS sequence"/>
</dbReference>
<reference evidence="2 3" key="1">
    <citation type="submission" date="2024-12" db="EMBL/GenBank/DDBJ databases">
        <title>The coexistence of Mycolicibacterium septicum and Mycolicibacterium nivoides in clinical samples.</title>
        <authorList>
            <person name="Wang C."/>
            <person name="Feng Y."/>
            <person name="Zong Z."/>
        </authorList>
    </citation>
    <scope>NUCLEOTIDE SEQUENCE [LARGE SCALE GENOMIC DNA]</scope>
    <source>
        <strain evidence="2 3">120309</strain>
    </source>
</reference>
<gene>
    <name evidence="2" type="ORF">ACK4CT_34985</name>
</gene>
<keyword evidence="3" id="KW-1185">Reference proteome</keyword>